<feature type="region of interest" description="Disordered" evidence="1">
    <location>
        <begin position="130"/>
        <end position="173"/>
    </location>
</feature>
<proteinExistence type="predicted"/>
<evidence type="ECO:0000256" key="1">
    <source>
        <dbReference type="SAM" id="MobiDB-lite"/>
    </source>
</evidence>
<feature type="compositionally biased region" description="Basic and acidic residues" evidence="1">
    <location>
        <begin position="398"/>
        <end position="407"/>
    </location>
</feature>
<feature type="region of interest" description="Disordered" evidence="1">
    <location>
        <begin position="221"/>
        <end position="467"/>
    </location>
</feature>
<name>A0A0G4NA53_VERLO</name>
<feature type="region of interest" description="Disordered" evidence="1">
    <location>
        <begin position="59"/>
        <end position="83"/>
    </location>
</feature>
<feature type="compositionally biased region" description="Acidic residues" evidence="1">
    <location>
        <begin position="272"/>
        <end position="285"/>
    </location>
</feature>
<feature type="compositionally biased region" description="Acidic residues" evidence="1">
    <location>
        <begin position="221"/>
        <end position="230"/>
    </location>
</feature>
<protein>
    <submittedName>
        <fullName evidence="2">Uncharacterized protein</fullName>
    </submittedName>
</protein>
<dbReference type="Proteomes" id="UP000045706">
    <property type="component" value="Unassembled WGS sequence"/>
</dbReference>
<dbReference type="EMBL" id="CVQI01033162">
    <property type="protein sequence ID" value="CRK43220.1"/>
    <property type="molecule type" value="Genomic_DNA"/>
</dbReference>
<gene>
    <name evidence="2" type="ORF">BN1723_005541</name>
</gene>
<organism evidence="2 3">
    <name type="scientific">Verticillium longisporum</name>
    <name type="common">Verticillium dahliae var. longisporum</name>
    <dbReference type="NCBI Taxonomy" id="100787"/>
    <lineage>
        <taxon>Eukaryota</taxon>
        <taxon>Fungi</taxon>
        <taxon>Dikarya</taxon>
        <taxon>Ascomycota</taxon>
        <taxon>Pezizomycotina</taxon>
        <taxon>Sordariomycetes</taxon>
        <taxon>Hypocreomycetidae</taxon>
        <taxon>Glomerellales</taxon>
        <taxon>Plectosphaerellaceae</taxon>
        <taxon>Verticillium</taxon>
    </lineage>
</organism>
<evidence type="ECO:0000313" key="3">
    <source>
        <dbReference type="Proteomes" id="UP000045706"/>
    </source>
</evidence>
<evidence type="ECO:0000313" key="2">
    <source>
        <dbReference type="EMBL" id="CRK43220.1"/>
    </source>
</evidence>
<feature type="compositionally biased region" description="Basic residues" evidence="1">
    <location>
        <begin position="301"/>
        <end position="311"/>
    </location>
</feature>
<reference evidence="3" key="1">
    <citation type="submission" date="2015-05" db="EMBL/GenBank/DDBJ databases">
        <authorList>
            <person name="Fogelqvist Johan"/>
        </authorList>
    </citation>
    <scope>NUCLEOTIDE SEQUENCE [LARGE SCALE GENOMIC DNA]</scope>
</reference>
<sequence>MLGPQQGEAVKLLAYDDWYADDGLLGSGGDDSTALGGAGAGDGGWSIADWDRLLAGTGAQRRHGGADGEGVQQEQPKRKRGMSYGYDDWYADDGLLGNSGDDSTALAGAGAGDGGWSIADWDRLLAGTGAQRRHGGADGEGVQQEQPKRKRGMSYGTRGAGRRKASGELDPTIIPSTQPLGFLSKLPWKVGKTLRYKPSAADLQDHPGQHEVLGMGEAEPLLDEGSEGSEYDGQAYQPERTVATGRKRSGTTGSGDTSDSYRSRGDLFPSDGEGEEDAVPLDDEFSMVLSRVNTGDDRSSGKTRRSSKGKRPVSGMSRTVSRATIDSIRTRASTPGPRHSSGSTPVTPELNRVQSMEDLQREEDQMREEEDAEVETKHRRALALAIEKGLRGVGEANEAVKEDKPTVSDEADIVEPTASKGGEQPTSSEDDDGPLSGGRPPGGFPTFADGGQLGGEEFVPARLPRFR</sequence>
<accession>A0A0G4NA53</accession>
<dbReference type="AlphaFoldDB" id="A0A0G4NA53"/>